<comment type="similarity">
    <text evidence="1">Belongs to the eukaryotic/archaeal PrmC-related family.</text>
</comment>
<dbReference type="GO" id="GO:0008757">
    <property type="term" value="F:S-adenosylmethionine-dependent methyltransferase activity"/>
    <property type="evidence" value="ECO:0007669"/>
    <property type="project" value="TreeGrafter"/>
</dbReference>
<dbReference type="InterPro" id="IPR052190">
    <property type="entry name" value="Euk-Arch_PrmC-MTase"/>
</dbReference>
<dbReference type="InterPro" id="IPR007848">
    <property type="entry name" value="Small_mtfrase_dom"/>
</dbReference>
<protein>
    <submittedName>
        <fullName evidence="6">Methyltransferase</fullName>
    </submittedName>
</protein>
<dbReference type="GO" id="GO:0003676">
    <property type="term" value="F:nucleic acid binding"/>
    <property type="evidence" value="ECO:0007669"/>
    <property type="project" value="InterPro"/>
</dbReference>
<reference evidence="7" key="1">
    <citation type="submission" date="2019-10" db="EMBL/GenBank/DDBJ databases">
        <title>Streptomyces sp. nov., a novel actinobacterium isolated from alkaline environment.</title>
        <authorList>
            <person name="Golinska P."/>
        </authorList>
    </citation>
    <scope>NUCLEOTIDE SEQUENCE [LARGE SCALE GENOMIC DNA]</scope>
    <source>
        <strain evidence="7">DSM 42108</strain>
    </source>
</reference>
<dbReference type="Gene3D" id="3.40.50.150">
    <property type="entry name" value="Vaccinia Virus protein VP39"/>
    <property type="match status" value="1"/>
</dbReference>
<keyword evidence="2 6" id="KW-0489">Methyltransferase</keyword>
<proteinExistence type="inferred from homology"/>
<dbReference type="GO" id="GO:0008170">
    <property type="term" value="F:N-methyltransferase activity"/>
    <property type="evidence" value="ECO:0007669"/>
    <property type="project" value="UniProtKB-ARBA"/>
</dbReference>
<comment type="caution">
    <text evidence="6">The sequence shown here is derived from an EMBL/GenBank/DDBJ whole genome shotgun (WGS) entry which is preliminary data.</text>
</comment>
<gene>
    <name evidence="6" type="ORF">FOE67_08560</name>
</gene>
<dbReference type="PROSITE" id="PS00092">
    <property type="entry name" value="N6_MTASE"/>
    <property type="match status" value="1"/>
</dbReference>
<sequence length="218" mass="23430">MPLLRAPGVYAPQQDTWLLREALADSGLAAGARVVDLCTGTGVLAMEALRLGAREARAFDASGRAVLTARCNAWLSGLPVRVSRGEMALAGRDGRRFDVVLANPPYVPGPDALPPRRGARRAWEGGPDGRMLVDRVCTLAPSLLRRSGTLLMVHSKVCGPARTVRLLRRQGMRAEVVAGMVLPFGPVMRRRAAWLEGAGLIRPGQRTEELVVVRADLA</sequence>
<keyword evidence="3 6" id="KW-0808">Transferase</keyword>
<dbReference type="EMBL" id="VKHS01000138">
    <property type="protein sequence ID" value="MBB0229563.1"/>
    <property type="molecule type" value="Genomic_DNA"/>
</dbReference>
<evidence type="ECO:0000259" key="5">
    <source>
        <dbReference type="Pfam" id="PF05175"/>
    </source>
</evidence>
<dbReference type="PANTHER" id="PTHR45875:SF1">
    <property type="entry name" value="METHYLTRANSFERASE N6AMT1"/>
    <property type="match status" value="1"/>
</dbReference>
<name>A0A7W3T293_9ACTN</name>
<dbReference type="InterPro" id="IPR029063">
    <property type="entry name" value="SAM-dependent_MTases_sf"/>
</dbReference>
<keyword evidence="4" id="KW-0949">S-adenosyl-L-methionine</keyword>
<evidence type="ECO:0000313" key="7">
    <source>
        <dbReference type="Proteomes" id="UP000530234"/>
    </source>
</evidence>
<dbReference type="Proteomes" id="UP000530234">
    <property type="component" value="Unassembled WGS sequence"/>
</dbReference>
<dbReference type="InterPro" id="IPR002052">
    <property type="entry name" value="DNA_methylase_N6_adenine_CS"/>
</dbReference>
<dbReference type="GO" id="GO:0008276">
    <property type="term" value="F:protein methyltransferase activity"/>
    <property type="evidence" value="ECO:0007669"/>
    <property type="project" value="TreeGrafter"/>
</dbReference>
<feature type="domain" description="Methyltransferase small" evidence="5">
    <location>
        <begin position="6"/>
        <end position="109"/>
    </location>
</feature>
<dbReference type="SUPFAM" id="SSF53335">
    <property type="entry name" value="S-adenosyl-L-methionine-dependent methyltransferases"/>
    <property type="match status" value="1"/>
</dbReference>
<dbReference type="GO" id="GO:0032259">
    <property type="term" value="P:methylation"/>
    <property type="evidence" value="ECO:0007669"/>
    <property type="project" value="UniProtKB-KW"/>
</dbReference>
<dbReference type="Pfam" id="PF05175">
    <property type="entry name" value="MTS"/>
    <property type="match status" value="1"/>
</dbReference>
<accession>A0A7W3T293</accession>
<evidence type="ECO:0000256" key="1">
    <source>
        <dbReference type="ARBA" id="ARBA00006149"/>
    </source>
</evidence>
<dbReference type="GO" id="GO:0035657">
    <property type="term" value="C:eRF1 methyltransferase complex"/>
    <property type="evidence" value="ECO:0007669"/>
    <property type="project" value="TreeGrafter"/>
</dbReference>
<evidence type="ECO:0000256" key="4">
    <source>
        <dbReference type="ARBA" id="ARBA00022691"/>
    </source>
</evidence>
<dbReference type="AlphaFoldDB" id="A0A7W3T293"/>
<evidence type="ECO:0000313" key="6">
    <source>
        <dbReference type="EMBL" id="MBB0229563.1"/>
    </source>
</evidence>
<organism evidence="6 7">
    <name type="scientific">Streptomyces calidiresistens</name>
    <dbReference type="NCBI Taxonomy" id="1485586"/>
    <lineage>
        <taxon>Bacteria</taxon>
        <taxon>Bacillati</taxon>
        <taxon>Actinomycetota</taxon>
        <taxon>Actinomycetes</taxon>
        <taxon>Kitasatosporales</taxon>
        <taxon>Streptomycetaceae</taxon>
        <taxon>Streptomyces</taxon>
    </lineage>
</organism>
<dbReference type="CDD" id="cd02440">
    <property type="entry name" value="AdoMet_MTases"/>
    <property type="match status" value="1"/>
</dbReference>
<evidence type="ECO:0000256" key="3">
    <source>
        <dbReference type="ARBA" id="ARBA00022679"/>
    </source>
</evidence>
<dbReference type="PANTHER" id="PTHR45875">
    <property type="entry name" value="METHYLTRANSFERASE N6AMT1"/>
    <property type="match status" value="1"/>
</dbReference>
<keyword evidence="7" id="KW-1185">Reference proteome</keyword>
<evidence type="ECO:0000256" key="2">
    <source>
        <dbReference type="ARBA" id="ARBA00022603"/>
    </source>
</evidence>